<protein>
    <submittedName>
        <fullName evidence="9">Secretin and TonB N-terminal domain-containing protein</fullName>
    </submittedName>
</protein>
<evidence type="ECO:0000256" key="3">
    <source>
        <dbReference type="ARBA" id="ARBA00023136"/>
    </source>
</evidence>
<evidence type="ECO:0000259" key="7">
    <source>
        <dbReference type="Pfam" id="PF00263"/>
    </source>
</evidence>
<dbReference type="Gene3D" id="3.30.1370.120">
    <property type="match status" value="1"/>
</dbReference>
<dbReference type="GO" id="GO:0015627">
    <property type="term" value="C:type II protein secretion system complex"/>
    <property type="evidence" value="ECO:0007669"/>
    <property type="project" value="TreeGrafter"/>
</dbReference>
<keyword evidence="4" id="KW-0998">Cell outer membrane</keyword>
<dbReference type="InterPro" id="IPR050810">
    <property type="entry name" value="Bact_Secretion_Sys_Channel"/>
</dbReference>
<feature type="chain" id="PRO_5039215330" evidence="6">
    <location>
        <begin position="27"/>
        <end position="395"/>
    </location>
</feature>
<feature type="domain" description="Secretin/TonB short N-terminal" evidence="8">
    <location>
        <begin position="66"/>
        <end position="103"/>
    </location>
</feature>
<evidence type="ECO:0000313" key="10">
    <source>
        <dbReference type="Proteomes" id="UP000808761"/>
    </source>
</evidence>
<feature type="signal peptide" evidence="6">
    <location>
        <begin position="1"/>
        <end position="26"/>
    </location>
</feature>
<evidence type="ECO:0000256" key="6">
    <source>
        <dbReference type="SAM" id="SignalP"/>
    </source>
</evidence>
<evidence type="ECO:0000259" key="8">
    <source>
        <dbReference type="Pfam" id="PF07660"/>
    </source>
</evidence>
<proteinExistence type="inferred from homology"/>
<accession>A0A9D6UM23</accession>
<evidence type="ECO:0000256" key="5">
    <source>
        <dbReference type="RuleBase" id="RU004003"/>
    </source>
</evidence>
<keyword evidence="6" id="KW-0732">Signal</keyword>
<name>A0A9D6UM23_UNCSA</name>
<dbReference type="AlphaFoldDB" id="A0A9D6UM23"/>
<dbReference type="InterPro" id="IPR038591">
    <property type="entry name" value="NolW-like_sf"/>
</dbReference>
<evidence type="ECO:0000256" key="2">
    <source>
        <dbReference type="ARBA" id="ARBA00022448"/>
    </source>
</evidence>
<dbReference type="PRINTS" id="PR00811">
    <property type="entry name" value="BCTERIALGSPD"/>
</dbReference>
<evidence type="ECO:0000313" key="9">
    <source>
        <dbReference type="EMBL" id="MBI5078704.1"/>
    </source>
</evidence>
<feature type="domain" description="Type II/III secretion system secretin-like" evidence="7">
    <location>
        <begin position="229"/>
        <end position="391"/>
    </location>
</feature>
<dbReference type="EMBL" id="JACRKR010000082">
    <property type="protein sequence ID" value="MBI5078704.1"/>
    <property type="molecule type" value="Genomic_DNA"/>
</dbReference>
<dbReference type="InterPro" id="IPR001775">
    <property type="entry name" value="GspD/PilQ"/>
</dbReference>
<dbReference type="Pfam" id="PF00263">
    <property type="entry name" value="Secretin"/>
    <property type="match status" value="1"/>
</dbReference>
<evidence type="ECO:0000256" key="4">
    <source>
        <dbReference type="ARBA" id="ARBA00023237"/>
    </source>
</evidence>
<dbReference type="PRINTS" id="PR01032">
    <property type="entry name" value="PHAGEIV"/>
</dbReference>
<comment type="similarity">
    <text evidence="5">Belongs to the bacterial secretin family.</text>
</comment>
<comment type="subcellular location">
    <subcellularLocation>
        <location evidence="1">Membrane</location>
    </subcellularLocation>
</comment>
<gene>
    <name evidence="9" type="ORF">HZB08_01610</name>
</gene>
<keyword evidence="2" id="KW-0813">Transport</keyword>
<evidence type="ECO:0000256" key="1">
    <source>
        <dbReference type="ARBA" id="ARBA00004370"/>
    </source>
</evidence>
<dbReference type="PANTHER" id="PTHR30332">
    <property type="entry name" value="PROBABLE GENERAL SECRETION PATHWAY PROTEIN D"/>
    <property type="match status" value="1"/>
</dbReference>
<dbReference type="GO" id="GO:0009306">
    <property type="term" value="P:protein secretion"/>
    <property type="evidence" value="ECO:0007669"/>
    <property type="project" value="InterPro"/>
</dbReference>
<organism evidence="9 10">
    <name type="scientific">Candidatus Saganbacteria bacterium</name>
    <dbReference type="NCBI Taxonomy" id="2575572"/>
    <lineage>
        <taxon>Bacteria</taxon>
        <taxon>Bacillati</taxon>
        <taxon>Saganbacteria</taxon>
    </lineage>
</organism>
<dbReference type="InterPro" id="IPR004846">
    <property type="entry name" value="T2SS/T3SS_dom"/>
</dbReference>
<comment type="caution">
    <text evidence="9">The sequence shown here is derived from an EMBL/GenBank/DDBJ whole genome shotgun (WGS) entry which is preliminary data.</text>
</comment>
<sequence length="395" mass="42357">MQTKKLKVICALILGFTLLLSSMTLAAGKVSNIDFEDASVIGVVKTLARGAGLDLVLSGEQGALQSKKTTVHLRDITPEEAVEYVLKTNGFNYERKGRVILISTLPQDLSQTAYGAEVKVVALKSLSAQKGSELIGKIMPSISVQAGEKANSLVLRGKSFEIAEALELLAGMDKPAPQVLIEGKILEVTRSSSLRLGLDYNGGSFAFLTDKNTRKISLASDLSATLNFLVASGQADIVASPRIATADNHEAVINVGTRVPYAVPTRDNSGLTSKWAVEYIDAGVKLKILPKVGEEGLITVELQPEVSSVKEWRSTAAGEFPVIAARNAQTTVQVRDGETIVIGGLLSDGSRENIVRLPVLGYLPIVGIFFQNKAEEKTKTEIIFLITPHIMENTK</sequence>
<dbReference type="GO" id="GO:0019867">
    <property type="term" value="C:outer membrane"/>
    <property type="evidence" value="ECO:0007669"/>
    <property type="project" value="InterPro"/>
</dbReference>
<dbReference type="Proteomes" id="UP000808761">
    <property type="component" value="Unassembled WGS sequence"/>
</dbReference>
<dbReference type="PANTHER" id="PTHR30332:SF17">
    <property type="entry name" value="TYPE IV PILIATION SYSTEM PROTEIN DR_0774-RELATED"/>
    <property type="match status" value="1"/>
</dbReference>
<dbReference type="InterPro" id="IPR011662">
    <property type="entry name" value="Secretin/TonB_short_N"/>
</dbReference>
<reference evidence="9" key="1">
    <citation type="submission" date="2020-07" db="EMBL/GenBank/DDBJ databases">
        <title>Huge and variable diversity of episymbiotic CPR bacteria and DPANN archaea in groundwater ecosystems.</title>
        <authorList>
            <person name="He C.Y."/>
            <person name="Keren R."/>
            <person name="Whittaker M."/>
            <person name="Farag I.F."/>
            <person name="Doudna J."/>
            <person name="Cate J.H.D."/>
            <person name="Banfield J.F."/>
        </authorList>
    </citation>
    <scope>NUCLEOTIDE SEQUENCE</scope>
    <source>
        <strain evidence="9">NC_groundwater_1860_Pr3_B-0.1um_51_7</strain>
    </source>
</reference>
<keyword evidence="3" id="KW-0472">Membrane</keyword>
<dbReference type="Pfam" id="PF07660">
    <property type="entry name" value="STN"/>
    <property type="match status" value="1"/>
</dbReference>